<keyword evidence="4" id="KW-1185">Reference proteome</keyword>
<evidence type="ECO:0000313" key="4">
    <source>
        <dbReference type="Proteomes" id="UP000035722"/>
    </source>
</evidence>
<dbReference type="Proteomes" id="UP000035722">
    <property type="component" value="Unassembled WGS sequence"/>
</dbReference>
<gene>
    <name evidence="3" type="ORF">ARTSIC4J27_3549</name>
</gene>
<dbReference type="InterPro" id="IPR025326">
    <property type="entry name" value="DUF4232"/>
</dbReference>
<feature type="compositionally biased region" description="Low complexity" evidence="1">
    <location>
        <begin position="60"/>
        <end position="101"/>
    </location>
</feature>
<dbReference type="Pfam" id="PF14016">
    <property type="entry name" value="DUF4232"/>
    <property type="match status" value="1"/>
</dbReference>
<reference evidence="4" key="1">
    <citation type="journal article" date="2014" name="Genome Announc.">
        <title>Genome Sequence of Arthrobacter siccitolerans 4J27, a Xeroprotectant-Producing Desiccation-Tolerant Microorganism.</title>
        <authorList>
            <person name="Manzanera M."/>
            <person name="Santa-Cruz-Calvo L."/>
            <person name="Vilchez J.I."/>
            <person name="Garcia-Fontana C."/>
            <person name="Silva-Castro G.A."/>
            <person name="Calvo C."/>
            <person name="Gonzalez-Lopez J."/>
        </authorList>
    </citation>
    <scope>NUCLEOTIDE SEQUENCE [LARGE SCALE GENOMIC DNA]</scope>
    <source>
        <strain evidence="4">4J27</strain>
    </source>
</reference>
<accession>A0A024H6Q4</accession>
<evidence type="ECO:0000256" key="1">
    <source>
        <dbReference type="SAM" id="MobiDB-lite"/>
    </source>
</evidence>
<evidence type="ECO:0000259" key="2">
    <source>
        <dbReference type="Pfam" id="PF14016"/>
    </source>
</evidence>
<dbReference type="EMBL" id="CAQI01000053">
    <property type="protein sequence ID" value="CCQ47557.1"/>
    <property type="molecule type" value="Genomic_DNA"/>
</dbReference>
<proteinExistence type="predicted"/>
<comment type="caution">
    <text evidence="3">The sequence shown here is derived from an EMBL/GenBank/DDBJ whole genome shotgun (WGS) entry which is preliminary data.</text>
</comment>
<keyword evidence="3" id="KW-0449">Lipoprotein</keyword>
<dbReference type="AlphaFoldDB" id="A0A024H6Q4"/>
<protein>
    <submittedName>
        <fullName evidence="3">Putative secreted lipoprotein</fullName>
    </submittedName>
</protein>
<dbReference type="STRING" id="861266.ARTSIC4J27_3549"/>
<feature type="domain" description="DUF4232" evidence="2">
    <location>
        <begin position="112"/>
        <end position="244"/>
    </location>
</feature>
<organism evidence="3 4">
    <name type="scientific">Pseudarthrobacter siccitolerans</name>
    <dbReference type="NCBI Taxonomy" id="861266"/>
    <lineage>
        <taxon>Bacteria</taxon>
        <taxon>Bacillati</taxon>
        <taxon>Actinomycetota</taxon>
        <taxon>Actinomycetes</taxon>
        <taxon>Micrococcales</taxon>
        <taxon>Micrococcaceae</taxon>
        <taxon>Pseudarthrobacter</taxon>
    </lineage>
</organism>
<evidence type="ECO:0000313" key="3">
    <source>
        <dbReference type="EMBL" id="CCQ47557.1"/>
    </source>
</evidence>
<feature type="region of interest" description="Disordered" evidence="1">
    <location>
        <begin position="60"/>
        <end position="109"/>
    </location>
</feature>
<name>A0A024H6Q4_9MICC</name>
<sequence length="247" mass="24125">MTLMPGSSRSGRQIAAPPRRIVDAAHRCHEGGAMRSQRISHGFAITTAAAAAALLLSGCGPSQPQSSTTTPPGTGSASPGATSASPRPSGPTSDSPSATAPAPAPPAGPALCKAGGLSAATDASGGGAAGSVYMKLNLTNTGSEPCLLRGFAGVSLAADAAGAPIGAPATRDESTAPADVLLAPGQTGSAVLRYTQAGNYPDCAMVDAAGYRIYPPEDTASLFLPQPTKACSNAAITLLTIGAFQPA</sequence>